<organism evidence="15 16">
    <name type="scientific">Thermosporothrix hazakensis</name>
    <dbReference type="NCBI Taxonomy" id="644383"/>
    <lineage>
        <taxon>Bacteria</taxon>
        <taxon>Bacillati</taxon>
        <taxon>Chloroflexota</taxon>
        <taxon>Ktedonobacteria</taxon>
        <taxon>Ktedonobacterales</taxon>
        <taxon>Thermosporotrichaceae</taxon>
        <taxon>Thermosporothrix</taxon>
    </lineage>
</organism>
<feature type="domain" description="Mur ligase central" evidence="14">
    <location>
        <begin position="116"/>
        <end position="302"/>
    </location>
</feature>
<dbReference type="Pfam" id="PF02875">
    <property type="entry name" value="Mur_ligase_C"/>
    <property type="match status" value="1"/>
</dbReference>
<keyword evidence="2 10" id="KW-0436">Ligase</keyword>
<comment type="catalytic activity">
    <reaction evidence="10 11">
        <text>D-alanyl-D-alanine + UDP-N-acetyl-alpha-D-muramoyl-L-alanyl-gamma-D-glutamyl-meso-2,6-diaminopimelate + ATP = UDP-N-acetyl-alpha-D-muramoyl-L-alanyl-gamma-D-glutamyl-meso-2,6-diaminopimeloyl-D-alanyl-D-alanine + ADP + phosphate + H(+)</text>
        <dbReference type="Rhea" id="RHEA:28374"/>
        <dbReference type="ChEBI" id="CHEBI:15378"/>
        <dbReference type="ChEBI" id="CHEBI:30616"/>
        <dbReference type="ChEBI" id="CHEBI:43474"/>
        <dbReference type="ChEBI" id="CHEBI:57822"/>
        <dbReference type="ChEBI" id="CHEBI:61386"/>
        <dbReference type="ChEBI" id="CHEBI:83905"/>
        <dbReference type="ChEBI" id="CHEBI:456216"/>
        <dbReference type="EC" id="6.3.2.10"/>
    </reaction>
</comment>
<feature type="domain" description="Mur ligase C-terminal" evidence="13">
    <location>
        <begin position="325"/>
        <end position="462"/>
    </location>
</feature>
<dbReference type="EC" id="6.3.2.10" evidence="10 11"/>
<comment type="pathway">
    <text evidence="10 11">Cell wall biogenesis; peptidoglycan biosynthesis.</text>
</comment>
<evidence type="ECO:0000313" key="16">
    <source>
        <dbReference type="Proteomes" id="UP000248806"/>
    </source>
</evidence>
<evidence type="ECO:0000259" key="13">
    <source>
        <dbReference type="Pfam" id="PF02875"/>
    </source>
</evidence>
<dbReference type="AlphaFoldDB" id="A0A326UEQ5"/>
<dbReference type="Pfam" id="PF08245">
    <property type="entry name" value="Mur_ligase_M"/>
    <property type="match status" value="1"/>
</dbReference>
<comment type="similarity">
    <text evidence="10">Belongs to the MurCDEF family. MurF subfamily.</text>
</comment>
<protein>
    <recommendedName>
        <fullName evidence="10 11">UDP-N-acetylmuramoyl-tripeptide--D-alanyl-D-alanine ligase</fullName>
        <ecNumber evidence="10 11">6.3.2.10</ecNumber>
    </recommendedName>
    <alternativeName>
        <fullName evidence="10">D-alanyl-D-alanine-adding enzyme</fullName>
    </alternativeName>
</protein>
<dbReference type="PANTHER" id="PTHR43024:SF1">
    <property type="entry name" value="UDP-N-ACETYLMURAMOYL-TRIPEPTIDE--D-ALANYL-D-ALANINE LIGASE"/>
    <property type="match status" value="1"/>
</dbReference>
<dbReference type="UniPathway" id="UPA00219"/>
<comment type="subcellular location">
    <subcellularLocation>
        <location evidence="10 11">Cytoplasm</location>
    </subcellularLocation>
</comment>
<evidence type="ECO:0000256" key="6">
    <source>
        <dbReference type="ARBA" id="ARBA00022960"/>
    </source>
</evidence>
<evidence type="ECO:0000256" key="1">
    <source>
        <dbReference type="ARBA" id="ARBA00022490"/>
    </source>
</evidence>
<dbReference type="InterPro" id="IPR013221">
    <property type="entry name" value="Mur_ligase_cen"/>
</dbReference>
<dbReference type="InterPro" id="IPR035911">
    <property type="entry name" value="MurE/MurF_N"/>
</dbReference>
<keyword evidence="6 10" id="KW-0133">Cell shape</keyword>
<gene>
    <name evidence="10" type="primary">murF</name>
    <name evidence="15" type="ORF">EI42_01033</name>
</gene>
<dbReference type="OrthoDB" id="9801978at2"/>
<dbReference type="SUPFAM" id="SSF63418">
    <property type="entry name" value="MurE/MurF N-terminal domain"/>
    <property type="match status" value="1"/>
</dbReference>
<dbReference type="InterPro" id="IPR036615">
    <property type="entry name" value="Mur_ligase_C_dom_sf"/>
</dbReference>
<dbReference type="InterPro" id="IPR036565">
    <property type="entry name" value="Mur-like_cat_sf"/>
</dbReference>
<keyword evidence="1 10" id="KW-0963">Cytoplasm</keyword>
<reference evidence="15 16" key="1">
    <citation type="submission" date="2018-06" db="EMBL/GenBank/DDBJ databases">
        <title>Genomic Encyclopedia of Archaeal and Bacterial Type Strains, Phase II (KMG-II): from individual species to whole genera.</title>
        <authorList>
            <person name="Goeker M."/>
        </authorList>
    </citation>
    <scope>NUCLEOTIDE SEQUENCE [LARGE SCALE GENOMIC DNA]</scope>
    <source>
        <strain evidence="15 16">ATCC BAA-1881</strain>
    </source>
</reference>
<evidence type="ECO:0000256" key="2">
    <source>
        <dbReference type="ARBA" id="ARBA00022598"/>
    </source>
</evidence>
<dbReference type="GO" id="GO:0005524">
    <property type="term" value="F:ATP binding"/>
    <property type="evidence" value="ECO:0007669"/>
    <property type="project" value="UniProtKB-UniRule"/>
</dbReference>
<dbReference type="SUPFAM" id="SSF53244">
    <property type="entry name" value="MurD-like peptide ligases, peptide-binding domain"/>
    <property type="match status" value="1"/>
</dbReference>
<dbReference type="Pfam" id="PF01225">
    <property type="entry name" value="Mur_ligase"/>
    <property type="match status" value="1"/>
</dbReference>
<dbReference type="PANTHER" id="PTHR43024">
    <property type="entry name" value="UDP-N-ACETYLMURAMOYL-TRIPEPTIDE--D-ALANYL-D-ALANINE LIGASE"/>
    <property type="match status" value="1"/>
</dbReference>
<evidence type="ECO:0000256" key="3">
    <source>
        <dbReference type="ARBA" id="ARBA00022618"/>
    </source>
</evidence>
<evidence type="ECO:0000256" key="8">
    <source>
        <dbReference type="ARBA" id="ARBA00023306"/>
    </source>
</evidence>
<accession>A0A326UEQ5</accession>
<dbReference type="SUPFAM" id="SSF53623">
    <property type="entry name" value="MurD-like peptide ligases, catalytic domain"/>
    <property type="match status" value="1"/>
</dbReference>
<evidence type="ECO:0000256" key="4">
    <source>
        <dbReference type="ARBA" id="ARBA00022741"/>
    </source>
</evidence>
<dbReference type="NCBIfam" id="TIGR01143">
    <property type="entry name" value="murF"/>
    <property type="match status" value="1"/>
</dbReference>
<evidence type="ECO:0000259" key="14">
    <source>
        <dbReference type="Pfam" id="PF08245"/>
    </source>
</evidence>
<keyword evidence="3 10" id="KW-0132">Cell division</keyword>
<proteinExistence type="inferred from homology"/>
<keyword evidence="9 10" id="KW-0961">Cell wall biogenesis/degradation</keyword>
<dbReference type="RefSeq" id="WP_111319452.1">
    <property type="nucleotide sequence ID" value="NZ_BIFX01000001.1"/>
</dbReference>
<dbReference type="GO" id="GO:0051301">
    <property type="term" value="P:cell division"/>
    <property type="evidence" value="ECO:0007669"/>
    <property type="project" value="UniProtKB-KW"/>
</dbReference>
<dbReference type="GO" id="GO:0008360">
    <property type="term" value="P:regulation of cell shape"/>
    <property type="evidence" value="ECO:0007669"/>
    <property type="project" value="UniProtKB-KW"/>
</dbReference>
<feature type="binding site" evidence="10">
    <location>
        <begin position="118"/>
        <end position="124"/>
    </location>
    <ligand>
        <name>ATP</name>
        <dbReference type="ChEBI" id="CHEBI:30616"/>
    </ligand>
</feature>
<keyword evidence="5 10" id="KW-0067">ATP-binding</keyword>
<dbReference type="GO" id="GO:0008766">
    <property type="term" value="F:UDP-N-acetylmuramoylalanyl-D-glutamyl-2,6-diaminopimelate-D-alanyl-D-alanine ligase activity"/>
    <property type="evidence" value="ECO:0007669"/>
    <property type="project" value="RHEA"/>
</dbReference>
<sequence>MFTLNDILQGNKGKLEMVCAQQPDPDLTFHAAHHDSRQIGPGDLFLAIKGAKVDGHTFITKAAQAGAKAALCEHPVPASDVPADFIQFVVPNVVEALHNTARMRTRRQPETTYIGITGSNGKTSTKEAIATILSKVAPTLKTAASYNTEIGFPITLLNLESHHRYAVLEMGAQWVGELAMLSTITRPDWSVITNVGASHLGYFGSQEQVTIAKSELVQVLEPDGIAILNYDDLRVRGMQEKTRARVLFYGTDEAADVRATDIGGDALFGLHFTLHYRGEQVPVQLRLPGEHGVTIALAAAAVGCAAQIPLPTIAEALEELTAFKRRGELKPGPNGSTIVDDSYNANRQSIIAIARAMKEAKQVSGKRWAVLGDILELGEYSRDEHYQTGEALAGLVDYIVAIGDHARYFIEGANAAGLPAEQTWYYSANLENTPELEAAKRATADLLKSQVQAGDLVLLKGSLGVGLDSLLRMLSE</sequence>
<dbReference type="Proteomes" id="UP000248806">
    <property type="component" value="Unassembled WGS sequence"/>
</dbReference>
<evidence type="ECO:0000256" key="7">
    <source>
        <dbReference type="ARBA" id="ARBA00022984"/>
    </source>
</evidence>
<evidence type="ECO:0000256" key="10">
    <source>
        <dbReference type="HAMAP-Rule" id="MF_02019"/>
    </source>
</evidence>
<dbReference type="InterPro" id="IPR000713">
    <property type="entry name" value="Mur_ligase_N"/>
</dbReference>
<dbReference type="InterPro" id="IPR051046">
    <property type="entry name" value="MurCDEF_CellWall_CoF430Synth"/>
</dbReference>
<evidence type="ECO:0000256" key="11">
    <source>
        <dbReference type="RuleBase" id="RU004136"/>
    </source>
</evidence>
<keyword evidence="16" id="KW-1185">Reference proteome</keyword>
<dbReference type="InterPro" id="IPR004101">
    <property type="entry name" value="Mur_ligase_C"/>
</dbReference>
<evidence type="ECO:0000259" key="12">
    <source>
        <dbReference type="Pfam" id="PF01225"/>
    </source>
</evidence>
<dbReference type="GO" id="GO:0005737">
    <property type="term" value="C:cytoplasm"/>
    <property type="evidence" value="ECO:0007669"/>
    <property type="project" value="UniProtKB-SubCell"/>
</dbReference>
<comment type="caution">
    <text evidence="15">The sequence shown here is derived from an EMBL/GenBank/DDBJ whole genome shotgun (WGS) entry which is preliminary data.</text>
</comment>
<dbReference type="GO" id="GO:0071555">
    <property type="term" value="P:cell wall organization"/>
    <property type="evidence" value="ECO:0007669"/>
    <property type="project" value="UniProtKB-KW"/>
</dbReference>
<dbReference type="Gene3D" id="3.40.1390.10">
    <property type="entry name" value="MurE/MurF, N-terminal domain"/>
    <property type="match status" value="1"/>
</dbReference>
<dbReference type="GO" id="GO:0009252">
    <property type="term" value="P:peptidoglycan biosynthetic process"/>
    <property type="evidence" value="ECO:0007669"/>
    <property type="project" value="UniProtKB-UniRule"/>
</dbReference>
<dbReference type="InterPro" id="IPR005863">
    <property type="entry name" value="UDP-N-AcMur_synth"/>
</dbReference>
<dbReference type="GO" id="GO:0047480">
    <property type="term" value="F:UDP-N-acetylmuramoyl-tripeptide-D-alanyl-D-alanine ligase activity"/>
    <property type="evidence" value="ECO:0007669"/>
    <property type="project" value="UniProtKB-UniRule"/>
</dbReference>
<dbReference type="Gene3D" id="3.40.1190.10">
    <property type="entry name" value="Mur-like, catalytic domain"/>
    <property type="match status" value="1"/>
</dbReference>
<keyword evidence="8 10" id="KW-0131">Cell cycle</keyword>
<keyword evidence="4 10" id="KW-0547">Nucleotide-binding</keyword>
<dbReference type="Gene3D" id="3.90.190.20">
    <property type="entry name" value="Mur ligase, C-terminal domain"/>
    <property type="match status" value="1"/>
</dbReference>
<name>A0A326UEQ5_THEHA</name>
<evidence type="ECO:0000256" key="9">
    <source>
        <dbReference type="ARBA" id="ARBA00023316"/>
    </source>
</evidence>
<comment type="function">
    <text evidence="10 11">Involved in cell wall formation. Catalyzes the final step in the synthesis of UDP-N-acetylmuramoyl-pentapeptide, the precursor of murein.</text>
</comment>
<feature type="domain" description="Mur ligase N-terminal catalytic" evidence="12">
    <location>
        <begin position="29"/>
        <end position="98"/>
    </location>
</feature>
<evidence type="ECO:0000256" key="5">
    <source>
        <dbReference type="ARBA" id="ARBA00022840"/>
    </source>
</evidence>
<keyword evidence="7 10" id="KW-0573">Peptidoglycan synthesis</keyword>
<evidence type="ECO:0000313" key="15">
    <source>
        <dbReference type="EMBL" id="PZW36847.1"/>
    </source>
</evidence>
<dbReference type="EMBL" id="QKUF01000001">
    <property type="protein sequence ID" value="PZW36847.1"/>
    <property type="molecule type" value="Genomic_DNA"/>
</dbReference>
<dbReference type="HAMAP" id="MF_02019">
    <property type="entry name" value="MurF"/>
    <property type="match status" value="1"/>
</dbReference>